<keyword evidence="12" id="KW-1185">Reference proteome</keyword>
<evidence type="ECO:0000256" key="2">
    <source>
        <dbReference type="ARBA" id="ARBA00004733"/>
    </source>
</evidence>
<dbReference type="EC" id="4.2.1.20" evidence="9"/>
<dbReference type="CDD" id="cd04724">
    <property type="entry name" value="Tryptophan_synthase_alpha"/>
    <property type="match status" value="1"/>
</dbReference>
<dbReference type="GO" id="GO:0004834">
    <property type="term" value="F:tryptophan synthase activity"/>
    <property type="evidence" value="ECO:0007669"/>
    <property type="project" value="UniProtKB-UniRule"/>
</dbReference>
<keyword evidence="7 9" id="KW-0456">Lyase</keyword>
<accession>A0A7W4W2M9</accession>
<comment type="similarity">
    <text evidence="9 10">Belongs to the TrpA family.</text>
</comment>
<dbReference type="SUPFAM" id="SSF51366">
    <property type="entry name" value="Ribulose-phoshate binding barrel"/>
    <property type="match status" value="1"/>
</dbReference>
<dbReference type="EMBL" id="JACHWY010000001">
    <property type="protein sequence ID" value="MBB3046254.1"/>
    <property type="molecule type" value="Genomic_DNA"/>
</dbReference>
<dbReference type="Gene3D" id="3.20.20.70">
    <property type="entry name" value="Aldolase class I"/>
    <property type="match status" value="1"/>
</dbReference>
<keyword evidence="6 9" id="KW-0057">Aromatic amino acid biosynthesis</keyword>
<dbReference type="HAMAP" id="MF_00131">
    <property type="entry name" value="Trp_synth_alpha"/>
    <property type="match status" value="1"/>
</dbReference>
<dbReference type="PANTHER" id="PTHR43406">
    <property type="entry name" value="TRYPTOPHAN SYNTHASE, ALPHA CHAIN"/>
    <property type="match status" value="1"/>
</dbReference>
<dbReference type="PANTHER" id="PTHR43406:SF1">
    <property type="entry name" value="TRYPTOPHAN SYNTHASE ALPHA CHAIN, CHLOROPLASTIC"/>
    <property type="match status" value="1"/>
</dbReference>
<dbReference type="PROSITE" id="PS00167">
    <property type="entry name" value="TRP_SYNTHASE_ALPHA"/>
    <property type="match status" value="1"/>
</dbReference>
<evidence type="ECO:0000256" key="1">
    <source>
        <dbReference type="ARBA" id="ARBA00003365"/>
    </source>
</evidence>
<evidence type="ECO:0000256" key="8">
    <source>
        <dbReference type="ARBA" id="ARBA00049047"/>
    </source>
</evidence>
<comment type="subunit">
    <text evidence="3 9">Tetramer of two alpha and two beta chains.</text>
</comment>
<keyword evidence="5 9" id="KW-0822">Tryptophan biosynthesis</keyword>
<name>A0A7W4W2M9_9GAMM</name>
<dbReference type="NCBIfam" id="TIGR00262">
    <property type="entry name" value="trpA"/>
    <property type="match status" value="1"/>
</dbReference>
<evidence type="ECO:0000256" key="3">
    <source>
        <dbReference type="ARBA" id="ARBA00011270"/>
    </source>
</evidence>
<evidence type="ECO:0000256" key="7">
    <source>
        <dbReference type="ARBA" id="ARBA00023239"/>
    </source>
</evidence>
<dbReference type="InterPro" id="IPR011060">
    <property type="entry name" value="RibuloseP-bd_barrel"/>
</dbReference>
<comment type="caution">
    <text evidence="11">The sequence shown here is derived from an EMBL/GenBank/DDBJ whole genome shotgun (WGS) entry which is preliminary data.</text>
</comment>
<sequence length="269" mass="28557">MSRLTAKFDALRADSRKALVPYIVAGDPDVASTLPLMHKLVEQGADILEIGVPFSDPMAEGPVIQLAHERALVHAVSLNGILELVAEFRTKDQDTPVVLMGYANPVERMGYDQFAERAGKAGIDGVLIVDMPPEEAEPLNESLAKHQLDNIFLLAPTTTDERIAKVAGLAGGYLYCVSLKGVTGAGNIDVDQVQTLMNRIKAHTDLPVTVGFGIKNAETATRVAICCDGVVVGSALVESVANAHKNGADVLEATTLIRDIRHALDAISG</sequence>
<evidence type="ECO:0000256" key="5">
    <source>
        <dbReference type="ARBA" id="ARBA00022822"/>
    </source>
</evidence>
<evidence type="ECO:0000256" key="10">
    <source>
        <dbReference type="RuleBase" id="RU003662"/>
    </source>
</evidence>
<evidence type="ECO:0000256" key="9">
    <source>
        <dbReference type="HAMAP-Rule" id="MF_00131"/>
    </source>
</evidence>
<dbReference type="FunFam" id="3.20.20.70:FF:000037">
    <property type="entry name" value="Tryptophan synthase alpha chain"/>
    <property type="match status" value="1"/>
</dbReference>
<dbReference type="Proteomes" id="UP000537130">
    <property type="component" value="Unassembled WGS sequence"/>
</dbReference>
<dbReference type="InterPro" id="IPR018204">
    <property type="entry name" value="Trp_synthase_alpha_AS"/>
</dbReference>
<dbReference type="Pfam" id="PF00290">
    <property type="entry name" value="Trp_syntA"/>
    <property type="match status" value="1"/>
</dbReference>
<dbReference type="InterPro" id="IPR002028">
    <property type="entry name" value="Trp_synthase_suA"/>
</dbReference>
<proteinExistence type="inferred from homology"/>
<dbReference type="GO" id="GO:0005829">
    <property type="term" value="C:cytosol"/>
    <property type="evidence" value="ECO:0007669"/>
    <property type="project" value="TreeGrafter"/>
</dbReference>
<feature type="active site" description="Proton acceptor" evidence="9">
    <location>
        <position position="49"/>
    </location>
</feature>
<dbReference type="InterPro" id="IPR013785">
    <property type="entry name" value="Aldolase_TIM"/>
</dbReference>
<dbReference type="UniPathway" id="UPA00035">
    <property type="reaction ID" value="UER00044"/>
</dbReference>
<dbReference type="AlphaFoldDB" id="A0A7W4W2M9"/>
<gene>
    <name evidence="9" type="primary">trpA</name>
    <name evidence="11" type="ORF">FHR99_000490</name>
</gene>
<comment type="function">
    <text evidence="1 9">The alpha subunit is responsible for the aldol cleavage of indoleglycerol phosphate to indole and glyceraldehyde 3-phosphate.</text>
</comment>
<comment type="catalytic activity">
    <reaction evidence="8 9">
        <text>(1S,2R)-1-C-(indol-3-yl)glycerol 3-phosphate + L-serine = D-glyceraldehyde 3-phosphate + L-tryptophan + H2O</text>
        <dbReference type="Rhea" id="RHEA:10532"/>
        <dbReference type="ChEBI" id="CHEBI:15377"/>
        <dbReference type="ChEBI" id="CHEBI:33384"/>
        <dbReference type="ChEBI" id="CHEBI:57912"/>
        <dbReference type="ChEBI" id="CHEBI:58866"/>
        <dbReference type="ChEBI" id="CHEBI:59776"/>
        <dbReference type="EC" id="4.2.1.20"/>
    </reaction>
</comment>
<evidence type="ECO:0000313" key="11">
    <source>
        <dbReference type="EMBL" id="MBB3046254.1"/>
    </source>
</evidence>
<comment type="pathway">
    <text evidence="2 9">Amino-acid biosynthesis; L-tryptophan biosynthesis; L-tryptophan from chorismate: step 5/5.</text>
</comment>
<keyword evidence="4 9" id="KW-0028">Amino-acid biosynthesis</keyword>
<reference evidence="11 12" key="1">
    <citation type="submission" date="2020-08" db="EMBL/GenBank/DDBJ databases">
        <title>Genomic Encyclopedia of Type Strains, Phase III (KMG-III): the genomes of soil and plant-associated and newly described type strains.</title>
        <authorList>
            <person name="Whitman W."/>
        </authorList>
    </citation>
    <scope>NUCLEOTIDE SEQUENCE [LARGE SCALE GENOMIC DNA]</scope>
    <source>
        <strain evidence="11 12">CECT 8654</strain>
    </source>
</reference>
<dbReference type="RefSeq" id="WP_183408947.1">
    <property type="nucleotide sequence ID" value="NZ_JACHWY010000001.1"/>
</dbReference>
<evidence type="ECO:0000313" key="12">
    <source>
        <dbReference type="Proteomes" id="UP000537130"/>
    </source>
</evidence>
<evidence type="ECO:0000256" key="6">
    <source>
        <dbReference type="ARBA" id="ARBA00023141"/>
    </source>
</evidence>
<protein>
    <recommendedName>
        <fullName evidence="9">Tryptophan synthase alpha chain</fullName>
        <ecNumber evidence="9">4.2.1.20</ecNumber>
    </recommendedName>
</protein>
<organism evidence="11 12">
    <name type="scientific">Litorivivens lipolytica</name>
    <dbReference type="NCBI Taxonomy" id="1524264"/>
    <lineage>
        <taxon>Bacteria</taxon>
        <taxon>Pseudomonadati</taxon>
        <taxon>Pseudomonadota</taxon>
        <taxon>Gammaproteobacteria</taxon>
        <taxon>Litorivivens</taxon>
    </lineage>
</organism>
<evidence type="ECO:0000256" key="4">
    <source>
        <dbReference type="ARBA" id="ARBA00022605"/>
    </source>
</evidence>
<feature type="active site" description="Proton acceptor" evidence="9">
    <location>
        <position position="60"/>
    </location>
</feature>